<keyword evidence="3" id="KW-1185">Reference proteome</keyword>
<dbReference type="InterPro" id="IPR042042">
    <property type="entry name" value="Tip20p_domB"/>
</dbReference>
<evidence type="ECO:0008006" key="4">
    <source>
        <dbReference type="Google" id="ProtNLM"/>
    </source>
</evidence>
<dbReference type="Gene3D" id="1.20.58.670">
    <property type="entry name" value="Dsl1p vesicle tethering complex, Tip20p subunit, domain D"/>
    <property type="match status" value="1"/>
</dbReference>
<evidence type="ECO:0000313" key="2">
    <source>
        <dbReference type="EMBL" id="KAJ1908728.1"/>
    </source>
</evidence>
<dbReference type="GO" id="GO:0006888">
    <property type="term" value="P:endoplasmic reticulum to Golgi vesicle-mediated transport"/>
    <property type="evidence" value="ECO:0007669"/>
    <property type="project" value="InterPro"/>
</dbReference>
<protein>
    <recommendedName>
        <fullName evidence="4">RAD50-interacting protein 1</fullName>
    </recommendedName>
</protein>
<dbReference type="Proteomes" id="UP001150569">
    <property type="component" value="Unassembled WGS sequence"/>
</dbReference>
<dbReference type="PANTHER" id="PTHR13520:SF0">
    <property type="entry name" value="RAD50-INTERACTING PROTEIN 1"/>
    <property type="match status" value="1"/>
</dbReference>
<name>A0A9W8DLF0_9FUNG</name>
<feature type="compositionally biased region" description="Acidic residues" evidence="1">
    <location>
        <begin position="731"/>
        <end position="745"/>
    </location>
</feature>
<dbReference type="Gene3D" id="1.20.58.1420">
    <property type="entry name" value="Dsl1p vesicle tethering complex, Tip20p subunit, domain B"/>
    <property type="match status" value="1"/>
</dbReference>
<dbReference type="InterPro" id="IPR007528">
    <property type="entry name" value="RINT1_Tip20"/>
</dbReference>
<dbReference type="Pfam" id="PF04437">
    <property type="entry name" value="RINT1_TIP1"/>
    <property type="match status" value="2"/>
</dbReference>
<dbReference type="PROSITE" id="PS51386">
    <property type="entry name" value="RINT1_TIP20"/>
    <property type="match status" value="1"/>
</dbReference>
<evidence type="ECO:0000256" key="1">
    <source>
        <dbReference type="SAM" id="MobiDB-lite"/>
    </source>
</evidence>
<feature type="region of interest" description="Disordered" evidence="1">
    <location>
        <begin position="726"/>
        <end position="751"/>
    </location>
</feature>
<dbReference type="EMBL" id="JANBPT010001334">
    <property type="protein sequence ID" value="KAJ1908728.1"/>
    <property type="molecule type" value="Genomic_DNA"/>
</dbReference>
<dbReference type="AlphaFoldDB" id="A0A9W8DLF0"/>
<dbReference type="GO" id="GO:0006890">
    <property type="term" value="P:retrograde vesicle-mediated transport, Golgi to endoplasmic reticulum"/>
    <property type="evidence" value="ECO:0007669"/>
    <property type="project" value="InterPro"/>
</dbReference>
<gene>
    <name evidence="2" type="ORF">IWQ60_011560</name>
</gene>
<comment type="caution">
    <text evidence="2">The sequence shown here is derived from an EMBL/GenBank/DDBJ whole genome shotgun (WGS) entry which is preliminary data.</text>
</comment>
<proteinExistence type="predicted"/>
<accession>A0A9W8DLF0</accession>
<evidence type="ECO:0000313" key="3">
    <source>
        <dbReference type="Proteomes" id="UP001150569"/>
    </source>
</evidence>
<feature type="region of interest" description="Disordered" evidence="1">
    <location>
        <begin position="632"/>
        <end position="654"/>
    </location>
</feature>
<sequence>MTGPPLTVPQKQLQHYFDDHFETLDSLDKLDDILATEEALAHSLQEKVVQVTEATDGLVRDLTRSTKQAYAELHRLERLQGTIAQRAAVGVRDQPAPLARLPDHAGHLNALLLTRNYLTLVMQAHTLGDQIRREAPRDPKRTLGLYHRLHDLAFAVHTADPHAPWGPCAHLRRFLDRQLTTMWDDIRLTVVRRFIQTLQALEWPKPVPIPAPRALGPRLDDLQQAFADMLLLERPRTRGNLNHHAPVLFAIQTLMRPLVVRFQYHFDGPRATNRLDKPEWFLAHVVNAIRDHYPFLEEELQPVLDHSPARAYRVKDEFIRGWIQCIGTKLHHDRARYLEEPLMLAHTVAQLVEFDRTVMEVYFYTPPPAPPCGATSVADADDDGLAPAWLGFGDPYRDLLDWPGTADALLSDCVLFDRWLDAEKEFAAEQYNQLILDEGAWELLYDDLLDPNDPRPTRSAETLLNLIDGIGQRMRVLPRAVQRVRFLADIQLPILETYLQEVEREVQAYQQTFFAYVTSTATDLAARTTQSAIPTATTARDPADLLHRLTQWCRWLHTCLYMATALRDLADQPYYLDLWAAVAAAHLAAGHQRDDPLPVASLLQNYLITATDRPESPDEFVDALEELSLGDAVEESPSSSDLSSADVGEVSNDDNDEVLDRTVFDEVVAGFEDLARRIQRAVAQALIEDVTARLRPYRKKPNADWTGDRRALLHSLVRRGVASGLYPAAETGDDDADQEVSDDGVQEPGGVSTELRSTLAHLNHALTLLAQHLPEIRFRQCYRDFARAVDDFLVDRVVLSHRFSFGGAAQFAFDVSLGLWPLARPWIAKPANLYRRTRDVVALLTLPPGDHLPGTRTMVQARQTLLASVAPTALASAVAGSPRTADADDGPETYDLVRLAGILFSTDRTRPFKLRTLATLGIDQLELEEAQRVLRLRVDLPLAYH</sequence>
<dbReference type="PANTHER" id="PTHR13520">
    <property type="entry name" value="RAD50-INTERACTING PROTEIN 1 RINT-1"/>
    <property type="match status" value="1"/>
</dbReference>
<dbReference type="InterPro" id="IPR042044">
    <property type="entry name" value="EXOC6PINT-1/Sec15/Tip20_C_dom2"/>
</dbReference>
<organism evidence="2 3">
    <name type="scientific">Tieghemiomyces parasiticus</name>
    <dbReference type="NCBI Taxonomy" id="78921"/>
    <lineage>
        <taxon>Eukaryota</taxon>
        <taxon>Fungi</taxon>
        <taxon>Fungi incertae sedis</taxon>
        <taxon>Zoopagomycota</taxon>
        <taxon>Kickxellomycotina</taxon>
        <taxon>Dimargaritomycetes</taxon>
        <taxon>Dimargaritales</taxon>
        <taxon>Dimargaritaceae</taxon>
        <taxon>Tieghemiomyces</taxon>
    </lineage>
</organism>
<dbReference type="OrthoDB" id="407410at2759"/>
<dbReference type="GO" id="GO:0060628">
    <property type="term" value="P:regulation of ER to Golgi vesicle-mediated transport"/>
    <property type="evidence" value="ECO:0007669"/>
    <property type="project" value="TreeGrafter"/>
</dbReference>
<dbReference type="GO" id="GO:0070939">
    <property type="term" value="C:Dsl1/NZR complex"/>
    <property type="evidence" value="ECO:0007669"/>
    <property type="project" value="InterPro"/>
</dbReference>
<reference evidence="2" key="1">
    <citation type="submission" date="2022-07" db="EMBL/GenBank/DDBJ databases">
        <title>Phylogenomic reconstructions and comparative analyses of Kickxellomycotina fungi.</title>
        <authorList>
            <person name="Reynolds N.K."/>
            <person name="Stajich J.E."/>
            <person name="Barry K."/>
            <person name="Grigoriev I.V."/>
            <person name="Crous P."/>
            <person name="Smith M.E."/>
        </authorList>
    </citation>
    <scope>NUCLEOTIDE SEQUENCE</scope>
    <source>
        <strain evidence="2">RSA 861</strain>
    </source>
</reference>